<gene>
    <name evidence="4" type="ORF">K4A83_00435</name>
</gene>
<dbReference type="PANTHER" id="PTHR30023:SF0">
    <property type="entry name" value="PENICILLIN-SENSITIVE CARBOXYPEPTIDASE A"/>
    <property type="match status" value="1"/>
</dbReference>
<comment type="caution">
    <text evidence="4">The sequence shown here is derived from an EMBL/GenBank/DDBJ whole genome shotgun (WGS) entry which is preliminary data.</text>
</comment>
<dbReference type="RefSeq" id="WP_265262397.1">
    <property type="nucleotide sequence ID" value="NZ_JAIHOM010000001.1"/>
</dbReference>
<dbReference type="Proteomes" id="UP001526426">
    <property type="component" value="Unassembled WGS sequence"/>
</dbReference>
<reference evidence="4 5" key="1">
    <citation type="submission" date="2021-08" db="EMBL/GenBank/DDBJ databases">
        <title>Draft genome sequence of Spirulina subsalsa with high tolerance to salinity and hype-accumulation of phycocyanin.</title>
        <authorList>
            <person name="Pei H."/>
            <person name="Jiang L."/>
        </authorList>
    </citation>
    <scope>NUCLEOTIDE SEQUENCE [LARGE SCALE GENOMIC DNA]</scope>
    <source>
        <strain evidence="4 5">FACHB-351</strain>
    </source>
</reference>
<dbReference type="InterPro" id="IPR012338">
    <property type="entry name" value="Beta-lactam/transpept-like"/>
</dbReference>
<evidence type="ECO:0000256" key="2">
    <source>
        <dbReference type="ARBA" id="ARBA00022801"/>
    </source>
</evidence>
<keyword evidence="4" id="KW-0121">Carboxypeptidase</keyword>
<feature type="chain" id="PRO_5047057230" evidence="3">
    <location>
        <begin position="33"/>
        <end position="308"/>
    </location>
</feature>
<dbReference type="GO" id="GO:0009002">
    <property type="term" value="F:serine-type D-Ala-D-Ala carboxypeptidase activity"/>
    <property type="evidence" value="ECO:0007669"/>
    <property type="project" value="UniProtKB-EC"/>
</dbReference>
<dbReference type="Pfam" id="PF02113">
    <property type="entry name" value="Peptidase_S13"/>
    <property type="match status" value="1"/>
</dbReference>
<dbReference type="Gene3D" id="3.40.710.10">
    <property type="entry name" value="DD-peptidase/beta-lactamase superfamily"/>
    <property type="match status" value="1"/>
</dbReference>
<comment type="similarity">
    <text evidence="1">Belongs to the peptidase S13 family.</text>
</comment>
<dbReference type="SUPFAM" id="SSF56601">
    <property type="entry name" value="beta-lactamase/transpeptidase-like"/>
    <property type="match status" value="1"/>
</dbReference>
<protein>
    <submittedName>
        <fullName evidence="4">D-alanyl-D-alanine carboxypeptidase</fullName>
        <ecNumber evidence="4">3.4.16.4</ecNumber>
    </submittedName>
</protein>
<dbReference type="PRINTS" id="PR00922">
    <property type="entry name" value="DADACBPTASE3"/>
</dbReference>
<evidence type="ECO:0000313" key="4">
    <source>
        <dbReference type="EMBL" id="MCW6034745.1"/>
    </source>
</evidence>
<proteinExistence type="inferred from homology"/>
<dbReference type="PANTHER" id="PTHR30023">
    <property type="entry name" value="D-ALANYL-D-ALANINE CARBOXYPEPTIDASE"/>
    <property type="match status" value="1"/>
</dbReference>
<keyword evidence="3" id="KW-0732">Signal</keyword>
<evidence type="ECO:0000256" key="1">
    <source>
        <dbReference type="ARBA" id="ARBA00006096"/>
    </source>
</evidence>
<organism evidence="4 5">
    <name type="scientific">Spirulina subsalsa FACHB-351</name>
    <dbReference type="NCBI Taxonomy" id="234711"/>
    <lineage>
        <taxon>Bacteria</taxon>
        <taxon>Bacillati</taxon>
        <taxon>Cyanobacteriota</taxon>
        <taxon>Cyanophyceae</taxon>
        <taxon>Spirulinales</taxon>
        <taxon>Spirulinaceae</taxon>
        <taxon>Spirulina</taxon>
    </lineage>
</organism>
<evidence type="ECO:0000313" key="5">
    <source>
        <dbReference type="Proteomes" id="UP001526426"/>
    </source>
</evidence>
<name>A0ABT3KZR7_9CYAN</name>
<sequence>MKKIATWFKSALVVTTAAIASESLFLTTPALADPSDFTPELTLQVNPEITPEVPPTVAQADSIPIYVPPPERHTPGICEEFVEPSITDIIQRRGGRWGVLVQTLDGRTLYTYNANTQLIPASNIKLFTTAAALQRLNLQSSIRSQSLVSWINTTNLRSNNSYADVLLSTLGGVQAARQSLTQLGVNGGFRQVDGSGLSRNNLATAQSLVETLRAMYFNDKRDVFIRSLPVAGKSGTLSRRFHNTRAQGRVYAKTGTLTGVRALSGYIEHPEYGMLVFSILVNNPSQSGANLVNSVDSIVIALSQIMRC</sequence>
<dbReference type="InterPro" id="IPR000667">
    <property type="entry name" value="Peptidase_S13"/>
</dbReference>
<keyword evidence="2 4" id="KW-0378">Hydrolase</keyword>
<evidence type="ECO:0000256" key="3">
    <source>
        <dbReference type="SAM" id="SignalP"/>
    </source>
</evidence>
<keyword evidence="4" id="KW-0645">Protease</keyword>
<dbReference type="EC" id="3.4.16.4" evidence="4"/>
<keyword evidence="5" id="KW-1185">Reference proteome</keyword>
<accession>A0ABT3KZR7</accession>
<dbReference type="EMBL" id="JAIHOM010000001">
    <property type="protein sequence ID" value="MCW6034745.1"/>
    <property type="molecule type" value="Genomic_DNA"/>
</dbReference>
<feature type="signal peptide" evidence="3">
    <location>
        <begin position="1"/>
        <end position="32"/>
    </location>
</feature>